<evidence type="ECO:0000313" key="3">
    <source>
        <dbReference type="EMBL" id="RNA25425.1"/>
    </source>
</evidence>
<evidence type="ECO:0000256" key="1">
    <source>
        <dbReference type="SAM" id="Phobius"/>
    </source>
</evidence>
<feature type="transmembrane region" description="Helical" evidence="1">
    <location>
        <begin position="94"/>
        <end position="115"/>
    </location>
</feature>
<keyword evidence="1" id="KW-0472">Membrane</keyword>
<keyword evidence="1" id="KW-1133">Transmembrane helix</keyword>
<gene>
    <name evidence="3" type="ORF">BpHYR1_052099</name>
</gene>
<feature type="signal peptide" evidence="2">
    <location>
        <begin position="1"/>
        <end position="20"/>
    </location>
</feature>
<dbReference type="AlphaFoldDB" id="A0A3M7RQ12"/>
<dbReference type="OrthoDB" id="10503122at2759"/>
<proteinExistence type="predicted"/>
<dbReference type="EMBL" id="REGN01002928">
    <property type="protein sequence ID" value="RNA25425.1"/>
    <property type="molecule type" value="Genomic_DNA"/>
</dbReference>
<organism evidence="3 4">
    <name type="scientific">Brachionus plicatilis</name>
    <name type="common">Marine rotifer</name>
    <name type="synonym">Brachionus muelleri</name>
    <dbReference type="NCBI Taxonomy" id="10195"/>
    <lineage>
        <taxon>Eukaryota</taxon>
        <taxon>Metazoa</taxon>
        <taxon>Spiralia</taxon>
        <taxon>Gnathifera</taxon>
        <taxon>Rotifera</taxon>
        <taxon>Eurotatoria</taxon>
        <taxon>Monogononta</taxon>
        <taxon>Pseudotrocha</taxon>
        <taxon>Ploima</taxon>
        <taxon>Brachionidae</taxon>
        <taxon>Brachionus</taxon>
    </lineage>
</organism>
<name>A0A3M7RQ12_BRAPC</name>
<keyword evidence="1" id="KW-0812">Transmembrane</keyword>
<feature type="chain" id="PRO_5018013071" evidence="2">
    <location>
        <begin position="21"/>
        <end position="141"/>
    </location>
</feature>
<sequence>MKNFLLILICVSALIEIANGLKCSVCEVCPGSSVESEFIEKELTADECTYCRTSYLIKEDNPSIIISKACVDQCEPSFSGGIIEKCCSNFKIPYYDKISCFAECLVFCIFALYYGMILKYLEKIKDSSIILSNLLFRDMKN</sequence>
<comment type="caution">
    <text evidence="3">The sequence shown here is derived from an EMBL/GenBank/DDBJ whole genome shotgun (WGS) entry which is preliminary data.</text>
</comment>
<protein>
    <submittedName>
        <fullName evidence="3">Uncharacterized protein</fullName>
    </submittedName>
</protein>
<reference evidence="3 4" key="1">
    <citation type="journal article" date="2018" name="Sci. Rep.">
        <title>Genomic signatures of local adaptation to the degree of environmental predictability in rotifers.</title>
        <authorList>
            <person name="Franch-Gras L."/>
            <person name="Hahn C."/>
            <person name="Garcia-Roger E.M."/>
            <person name="Carmona M.J."/>
            <person name="Serra M."/>
            <person name="Gomez A."/>
        </authorList>
    </citation>
    <scope>NUCLEOTIDE SEQUENCE [LARGE SCALE GENOMIC DNA]</scope>
    <source>
        <strain evidence="3">HYR1</strain>
    </source>
</reference>
<keyword evidence="2" id="KW-0732">Signal</keyword>
<evidence type="ECO:0000313" key="4">
    <source>
        <dbReference type="Proteomes" id="UP000276133"/>
    </source>
</evidence>
<accession>A0A3M7RQ12</accession>
<keyword evidence="4" id="KW-1185">Reference proteome</keyword>
<evidence type="ECO:0000256" key="2">
    <source>
        <dbReference type="SAM" id="SignalP"/>
    </source>
</evidence>
<dbReference type="Proteomes" id="UP000276133">
    <property type="component" value="Unassembled WGS sequence"/>
</dbReference>